<feature type="domain" description="F-box" evidence="1">
    <location>
        <begin position="32"/>
        <end position="78"/>
    </location>
</feature>
<dbReference type="PANTHER" id="PTHR21503">
    <property type="entry name" value="F-BOX-CONTAINING HYPOTHETICAL PROTEIN C.ELEGANS"/>
    <property type="match status" value="1"/>
</dbReference>
<reference evidence="3" key="1">
    <citation type="submission" date="2016-11" db="UniProtKB">
        <authorList>
            <consortium name="WormBaseParasite"/>
        </authorList>
    </citation>
    <scope>IDENTIFICATION</scope>
</reference>
<evidence type="ECO:0000313" key="3">
    <source>
        <dbReference type="WBParaSite" id="Csp11.Scaffold630.g19203.t1"/>
    </source>
</evidence>
<dbReference type="WBParaSite" id="Csp11.Scaffold630.g19203.t1">
    <property type="protein sequence ID" value="Csp11.Scaffold630.g19203.t1"/>
    <property type="gene ID" value="Csp11.Scaffold630.g19203"/>
</dbReference>
<name>A0A1I7UTI9_9PELO</name>
<proteinExistence type="predicted"/>
<keyword evidence="2" id="KW-1185">Reference proteome</keyword>
<sequence length="340" mass="40124">MKRTDVSPRQLQTQEYEGAVVQMGQHIAPYLKMDLLRLPFVVLRDVFKNMDFREKFLISLMSKRARNTVSSTCVIPHLEFLLTTNLHILAKTHPSGIITRVNTETCYIEGEEMRFSFQSGNVILREQLTRKRLLLSAYLLVTFKKTTVSLEFLYQTPPAAALKFMKMINQRQRHITSVVYHIYEISSEFIPRILNECTEVTDCIVVSSTFPDDFEYTPPRPFKAKEFKVGLRNNWFNLEKFMNCRRISIQLGDNSNRTARIYNSFFSKWMDSDAPLQYLMFYSIEGPEYRTIMKALDNQGTKRELEQGWMVLKRRNGSEFFIKKYSRSVYIYTKQAYLER</sequence>
<dbReference type="PROSITE" id="PS50181">
    <property type="entry name" value="FBOX"/>
    <property type="match status" value="1"/>
</dbReference>
<evidence type="ECO:0000313" key="2">
    <source>
        <dbReference type="Proteomes" id="UP000095282"/>
    </source>
</evidence>
<dbReference type="InterPro" id="IPR001810">
    <property type="entry name" value="F-box_dom"/>
</dbReference>
<evidence type="ECO:0000259" key="1">
    <source>
        <dbReference type="PROSITE" id="PS50181"/>
    </source>
</evidence>
<accession>A0A1I7UTI9</accession>
<dbReference type="AlphaFoldDB" id="A0A1I7UTI9"/>
<organism evidence="2 3">
    <name type="scientific">Caenorhabditis tropicalis</name>
    <dbReference type="NCBI Taxonomy" id="1561998"/>
    <lineage>
        <taxon>Eukaryota</taxon>
        <taxon>Metazoa</taxon>
        <taxon>Ecdysozoa</taxon>
        <taxon>Nematoda</taxon>
        <taxon>Chromadorea</taxon>
        <taxon>Rhabditida</taxon>
        <taxon>Rhabditina</taxon>
        <taxon>Rhabditomorpha</taxon>
        <taxon>Rhabditoidea</taxon>
        <taxon>Rhabditidae</taxon>
        <taxon>Peloderinae</taxon>
        <taxon>Caenorhabditis</taxon>
    </lineage>
</organism>
<dbReference type="Pfam" id="PF00646">
    <property type="entry name" value="F-box"/>
    <property type="match status" value="1"/>
</dbReference>
<dbReference type="PANTHER" id="PTHR21503:SF52">
    <property type="entry name" value="F-BOX DOMAIN-CONTAINING PROTEIN"/>
    <property type="match status" value="1"/>
</dbReference>
<protein>
    <submittedName>
        <fullName evidence="3">F-box domain-containing protein</fullName>
    </submittedName>
</protein>
<dbReference type="Proteomes" id="UP000095282">
    <property type="component" value="Unplaced"/>
</dbReference>